<evidence type="ECO:0000313" key="2">
    <source>
        <dbReference type="Proteomes" id="UP000217785"/>
    </source>
</evidence>
<dbReference type="OrthoDB" id="2374553at2"/>
<keyword evidence="2" id="KW-1185">Reference proteome</keyword>
<dbReference type="InterPro" id="IPR046350">
    <property type="entry name" value="Cystatin_sf"/>
</dbReference>
<protein>
    <recommendedName>
        <fullName evidence="3">DUF5590 domain-containing protein</fullName>
    </recommendedName>
</protein>
<proteinExistence type="predicted"/>
<dbReference type="AlphaFoldDB" id="A0A292YIN3"/>
<gene>
    <name evidence="1" type="ORF">EFBL_1403</name>
</gene>
<dbReference type="RefSeq" id="WP_096181474.1">
    <property type="nucleotide sequence ID" value="NZ_BDUF01000029.1"/>
</dbReference>
<sequence>MKKVIWTGLLAIAVLLVGAFFLIKEITHAQMPDLETAARLALDHSALNQVEGYEQYTGGPTCYVFLGKDKLGRSMMVFSTKERVLGSEYLDKGVTGSAAEDKARKEAGLTEIIKTTPGLVDSLMKNPSAGKASGRFLWEVYGASPQGQKKYVYLDFYTGNVIATYVLKPTE</sequence>
<name>A0A292YIN3_9BACL</name>
<evidence type="ECO:0008006" key="3">
    <source>
        <dbReference type="Google" id="ProtNLM"/>
    </source>
</evidence>
<dbReference type="Proteomes" id="UP000217785">
    <property type="component" value="Unassembled WGS sequence"/>
</dbReference>
<evidence type="ECO:0000313" key="1">
    <source>
        <dbReference type="EMBL" id="GAX89778.1"/>
    </source>
</evidence>
<dbReference type="EMBL" id="BDUF01000029">
    <property type="protein sequence ID" value="GAX89778.1"/>
    <property type="molecule type" value="Genomic_DNA"/>
</dbReference>
<dbReference type="SUPFAM" id="SSF54403">
    <property type="entry name" value="Cystatin/monellin"/>
    <property type="match status" value="2"/>
</dbReference>
<dbReference type="Gene3D" id="3.10.450.40">
    <property type="match status" value="2"/>
</dbReference>
<organism evidence="1 2">
    <name type="scientific">Effusibacillus lacus</name>
    <dbReference type="NCBI Taxonomy" id="1348429"/>
    <lineage>
        <taxon>Bacteria</taxon>
        <taxon>Bacillati</taxon>
        <taxon>Bacillota</taxon>
        <taxon>Bacilli</taxon>
        <taxon>Bacillales</taxon>
        <taxon>Alicyclobacillaceae</taxon>
        <taxon>Effusibacillus</taxon>
    </lineage>
</organism>
<comment type="caution">
    <text evidence="1">The sequence shown here is derived from an EMBL/GenBank/DDBJ whole genome shotgun (WGS) entry which is preliminary data.</text>
</comment>
<reference evidence="2" key="1">
    <citation type="submission" date="2017-07" db="EMBL/GenBank/DDBJ databases">
        <title>Draft genome sequence of Effusibacillus lacus strain skLN1.</title>
        <authorList>
            <person name="Watanabe M."/>
            <person name="Kojima H."/>
            <person name="Fukui M."/>
        </authorList>
    </citation>
    <scope>NUCLEOTIDE SEQUENCE [LARGE SCALE GENOMIC DNA]</scope>
    <source>
        <strain evidence="2">skLN1</strain>
    </source>
</reference>
<accession>A0A292YIN3</accession>